<name>A0A063YAN3_9GAMM</name>
<keyword evidence="3" id="KW-1185">Reference proteome</keyword>
<evidence type="ECO:0000256" key="1">
    <source>
        <dbReference type="SAM" id="Coils"/>
    </source>
</evidence>
<dbReference type="Proteomes" id="UP000027318">
    <property type="component" value="Unassembled WGS sequence"/>
</dbReference>
<keyword evidence="1" id="KW-0175">Coiled coil</keyword>
<dbReference type="RefSeq" id="WP_036542308.1">
    <property type="nucleotide sequence ID" value="NZ_JMSZ01000001.1"/>
</dbReference>
<evidence type="ECO:0000313" key="3">
    <source>
        <dbReference type="Proteomes" id="UP000027318"/>
    </source>
</evidence>
<dbReference type="EMBL" id="JMSZ01000001">
    <property type="protein sequence ID" value="KDE41362.1"/>
    <property type="molecule type" value="Genomic_DNA"/>
</dbReference>
<comment type="caution">
    <text evidence="2">The sequence shown here is derived from an EMBL/GenBank/DDBJ whole genome shotgun (WGS) entry which is preliminary data.</text>
</comment>
<accession>A0A063YAN3</accession>
<feature type="coiled-coil region" evidence="1">
    <location>
        <begin position="9"/>
        <end position="69"/>
    </location>
</feature>
<protein>
    <submittedName>
        <fullName evidence="2">Uncharacterized protein</fullName>
    </submittedName>
</protein>
<dbReference type="AlphaFoldDB" id="A0A063YAN3"/>
<reference evidence="2 3" key="1">
    <citation type="journal article" date="2005" name="Int. J. Syst. Evol. Microbiol.">
        <title>Nitrincola lacisaponensis gen. nov., sp. nov., a novel alkaliphilic bacterium isolated from an alkaline, saline lake.</title>
        <authorList>
            <person name="Dimitriu P.A."/>
            <person name="Shukla S.K."/>
            <person name="Conradt J."/>
            <person name="Marquez M.C."/>
            <person name="Ventosa A."/>
            <person name="Maglia A."/>
            <person name="Peyton B.M."/>
            <person name="Pinkart H.C."/>
            <person name="Mormile M.R."/>
        </authorList>
    </citation>
    <scope>NUCLEOTIDE SEQUENCE [LARGE SCALE GENOMIC DNA]</scope>
    <source>
        <strain evidence="2 3">4CA</strain>
    </source>
</reference>
<proteinExistence type="predicted"/>
<dbReference type="STRING" id="267850.ADINL_0042"/>
<evidence type="ECO:0000313" key="2">
    <source>
        <dbReference type="EMBL" id="KDE41362.1"/>
    </source>
</evidence>
<gene>
    <name evidence="2" type="ORF">ADINL_0042</name>
</gene>
<sequence length="179" mass="19833">MTATAHQRLESLTQQLSDIAQRYDELTEQRDHAVMVGDDAQADLIADQLEQLERDRKRLAAKVAPLTDAAEKESQAALTKEGQKLAKNADAMLAEIQSVFDECQGYAEKLAAAADKLNMHSAIHWMIVAKDARQKGGKPQFATPRFNPVTLERMANIRNLLDYLNGDLSAKSVQARSND</sequence>
<organism evidence="2 3">
    <name type="scientific">Nitrincola lacisaponensis</name>
    <dbReference type="NCBI Taxonomy" id="267850"/>
    <lineage>
        <taxon>Bacteria</taxon>
        <taxon>Pseudomonadati</taxon>
        <taxon>Pseudomonadota</taxon>
        <taxon>Gammaproteobacteria</taxon>
        <taxon>Oceanospirillales</taxon>
        <taxon>Oceanospirillaceae</taxon>
        <taxon>Nitrincola</taxon>
    </lineage>
</organism>